<feature type="non-terminal residue" evidence="2">
    <location>
        <position position="1"/>
    </location>
</feature>
<dbReference type="PROSITE" id="PS50088">
    <property type="entry name" value="ANK_REPEAT"/>
    <property type="match status" value="1"/>
</dbReference>
<dbReference type="Gene3D" id="1.25.40.20">
    <property type="entry name" value="Ankyrin repeat-containing domain"/>
    <property type="match status" value="1"/>
</dbReference>
<name>A0A2J6SEA6_HYAVF</name>
<dbReference type="Pfam" id="PF00023">
    <property type="entry name" value="Ank"/>
    <property type="match status" value="1"/>
</dbReference>
<feature type="repeat" description="ANK" evidence="1">
    <location>
        <begin position="1"/>
        <end position="25"/>
    </location>
</feature>
<dbReference type="InterPro" id="IPR036770">
    <property type="entry name" value="Ankyrin_rpt-contain_sf"/>
</dbReference>
<evidence type="ECO:0000256" key="1">
    <source>
        <dbReference type="PROSITE-ProRule" id="PRU00023"/>
    </source>
</evidence>
<reference evidence="2 3" key="1">
    <citation type="submission" date="2016-04" db="EMBL/GenBank/DDBJ databases">
        <title>A degradative enzymes factory behind the ericoid mycorrhizal symbiosis.</title>
        <authorList>
            <consortium name="DOE Joint Genome Institute"/>
            <person name="Martino E."/>
            <person name="Morin E."/>
            <person name="Grelet G."/>
            <person name="Kuo A."/>
            <person name="Kohler A."/>
            <person name="Daghino S."/>
            <person name="Barry K."/>
            <person name="Choi C."/>
            <person name="Cichocki N."/>
            <person name="Clum A."/>
            <person name="Copeland A."/>
            <person name="Hainaut M."/>
            <person name="Haridas S."/>
            <person name="Labutti K."/>
            <person name="Lindquist E."/>
            <person name="Lipzen A."/>
            <person name="Khouja H.-R."/>
            <person name="Murat C."/>
            <person name="Ohm R."/>
            <person name="Olson A."/>
            <person name="Spatafora J."/>
            <person name="Veneault-Fourrey C."/>
            <person name="Henrissat B."/>
            <person name="Grigoriev I."/>
            <person name="Martin F."/>
            <person name="Perotto S."/>
        </authorList>
    </citation>
    <scope>NUCLEOTIDE SEQUENCE [LARGE SCALE GENOMIC DNA]</scope>
    <source>
        <strain evidence="2 3">F</strain>
    </source>
</reference>
<dbReference type="PROSITE" id="PS50297">
    <property type="entry name" value="ANK_REP_REGION"/>
    <property type="match status" value="1"/>
</dbReference>
<proteinExistence type="predicted"/>
<dbReference type="SUPFAM" id="SSF48403">
    <property type="entry name" value="Ankyrin repeat"/>
    <property type="match status" value="1"/>
</dbReference>
<accession>A0A2J6SEA6</accession>
<dbReference type="OrthoDB" id="341259at2759"/>
<gene>
    <name evidence="2" type="ORF">L207DRAFT_414862</name>
</gene>
<evidence type="ECO:0000313" key="2">
    <source>
        <dbReference type="EMBL" id="PMD49099.1"/>
    </source>
</evidence>
<dbReference type="EMBL" id="KZ613937">
    <property type="protein sequence ID" value="PMD49099.1"/>
    <property type="molecule type" value="Genomic_DNA"/>
</dbReference>
<keyword evidence="3" id="KW-1185">Reference proteome</keyword>
<dbReference type="InterPro" id="IPR002110">
    <property type="entry name" value="Ankyrin_rpt"/>
</dbReference>
<dbReference type="Proteomes" id="UP000235786">
    <property type="component" value="Unassembled WGS sequence"/>
</dbReference>
<protein>
    <submittedName>
        <fullName evidence="2">Uncharacterized protein</fullName>
    </submittedName>
</protein>
<sequence length="54" mass="5717">AAEGGQEEVVKHLLERGAALESKDKDGRAPLSWAAGSGHDDLRIKIGYALKSSK</sequence>
<organism evidence="2 3">
    <name type="scientific">Hyaloscypha variabilis (strain UAMH 11265 / GT02V1 / F)</name>
    <name type="common">Meliniomyces variabilis</name>
    <dbReference type="NCBI Taxonomy" id="1149755"/>
    <lineage>
        <taxon>Eukaryota</taxon>
        <taxon>Fungi</taxon>
        <taxon>Dikarya</taxon>
        <taxon>Ascomycota</taxon>
        <taxon>Pezizomycotina</taxon>
        <taxon>Leotiomycetes</taxon>
        <taxon>Helotiales</taxon>
        <taxon>Hyaloscyphaceae</taxon>
        <taxon>Hyaloscypha</taxon>
        <taxon>Hyaloscypha variabilis</taxon>
    </lineage>
</organism>
<keyword evidence="1" id="KW-0040">ANK repeat</keyword>
<dbReference type="AlphaFoldDB" id="A0A2J6SEA6"/>
<evidence type="ECO:0000313" key="3">
    <source>
        <dbReference type="Proteomes" id="UP000235786"/>
    </source>
</evidence>